<evidence type="ECO:0000313" key="2">
    <source>
        <dbReference type="EMBL" id="KEQ78239.1"/>
    </source>
</evidence>
<organism evidence="2 3">
    <name type="scientific">Aureobasidium namibiae CBS 147.97</name>
    <dbReference type="NCBI Taxonomy" id="1043004"/>
    <lineage>
        <taxon>Eukaryota</taxon>
        <taxon>Fungi</taxon>
        <taxon>Dikarya</taxon>
        <taxon>Ascomycota</taxon>
        <taxon>Pezizomycotina</taxon>
        <taxon>Dothideomycetes</taxon>
        <taxon>Dothideomycetidae</taxon>
        <taxon>Dothideales</taxon>
        <taxon>Saccotheciaceae</taxon>
        <taxon>Aureobasidium</taxon>
    </lineage>
</organism>
<reference evidence="2 3" key="1">
    <citation type="journal article" date="2014" name="BMC Genomics">
        <title>Genome sequencing of four Aureobasidium pullulans varieties: biotechnological potential, stress tolerance, and description of new species.</title>
        <authorList>
            <person name="Gostin Ar C."/>
            <person name="Ohm R.A."/>
            <person name="Kogej T."/>
            <person name="Sonjak S."/>
            <person name="Turk M."/>
            <person name="Zajc J."/>
            <person name="Zalar P."/>
            <person name="Grube M."/>
            <person name="Sun H."/>
            <person name="Han J."/>
            <person name="Sharma A."/>
            <person name="Chiniquy J."/>
            <person name="Ngan C.Y."/>
            <person name="Lipzen A."/>
            <person name="Barry K."/>
            <person name="Grigoriev I.V."/>
            <person name="Gunde-Cimerman N."/>
        </authorList>
    </citation>
    <scope>NUCLEOTIDE SEQUENCE [LARGE SCALE GENOMIC DNA]</scope>
    <source>
        <strain evidence="2 3">CBS 147.97</strain>
    </source>
</reference>
<accession>A0A074X3B6</accession>
<evidence type="ECO:0000313" key="3">
    <source>
        <dbReference type="Proteomes" id="UP000027730"/>
    </source>
</evidence>
<dbReference type="GeneID" id="25412941"/>
<gene>
    <name evidence="2" type="ORF">M436DRAFT_60157</name>
</gene>
<dbReference type="RefSeq" id="XP_013432164.1">
    <property type="nucleotide sequence ID" value="XM_013576710.1"/>
</dbReference>
<dbReference type="HOGENOM" id="CLU_1189697_0_0_1"/>
<feature type="compositionally biased region" description="Acidic residues" evidence="1">
    <location>
        <begin position="138"/>
        <end position="170"/>
    </location>
</feature>
<feature type="compositionally biased region" description="Basic and acidic residues" evidence="1">
    <location>
        <begin position="187"/>
        <end position="205"/>
    </location>
</feature>
<dbReference type="Proteomes" id="UP000027730">
    <property type="component" value="Unassembled WGS sequence"/>
</dbReference>
<sequence>MSSNTPGKIIPSNVANNTPDKLKRISIAIARDAWNSYIYDDLERAKRLAPQALAQPHLPDGFKAPMQFIMDTPSHNGETHPAPAVHNYKDRFTSAQHEANCEYWLKVARKLRRTHKRLEQAKEDCIRWPLKITRSSESDDDEDSSADESEDESENGSEDGSEDESEDEIEVQVGESSGHDQSSAEEDEKHDARPAVEADGHDTANEKSRLVLQRFAAWFFGDDDECIPWVPCP</sequence>
<feature type="region of interest" description="Disordered" evidence="1">
    <location>
        <begin position="133"/>
        <end position="205"/>
    </location>
</feature>
<dbReference type="AlphaFoldDB" id="A0A074X3B6"/>
<evidence type="ECO:0000256" key="1">
    <source>
        <dbReference type="SAM" id="MobiDB-lite"/>
    </source>
</evidence>
<protein>
    <submittedName>
        <fullName evidence="2">Uncharacterized protein</fullName>
    </submittedName>
</protein>
<dbReference type="EMBL" id="KL584702">
    <property type="protein sequence ID" value="KEQ78239.1"/>
    <property type="molecule type" value="Genomic_DNA"/>
</dbReference>
<keyword evidence="3" id="KW-1185">Reference proteome</keyword>
<proteinExistence type="predicted"/>
<name>A0A074X3B6_9PEZI</name>